<evidence type="ECO:0000256" key="1">
    <source>
        <dbReference type="SAM" id="MobiDB-lite"/>
    </source>
</evidence>
<accession>A0ABQ7KJ45</accession>
<comment type="caution">
    <text evidence="2">The sequence shown here is derived from an EMBL/GenBank/DDBJ whole genome shotgun (WGS) entry which is preliminary data.</text>
</comment>
<keyword evidence="3" id="KW-1185">Reference proteome</keyword>
<evidence type="ECO:0000313" key="3">
    <source>
        <dbReference type="Proteomes" id="UP000823674"/>
    </source>
</evidence>
<name>A0ABQ7KJ45_BRACM</name>
<reference evidence="2 3" key="1">
    <citation type="submission" date="2021-03" db="EMBL/GenBank/DDBJ databases">
        <authorList>
            <person name="King G.J."/>
            <person name="Bancroft I."/>
            <person name="Baten A."/>
            <person name="Bloomfield J."/>
            <person name="Borpatragohain P."/>
            <person name="He Z."/>
            <person name="Irish N."/>
            <person name="Irwin J."/>
            <person name="Liu K."/>
            <person name="Mauleon R.P."/>
            <person name="Moore J."/>
            <person name="Morris R."/>
            <person name="Ostergaard L."/>
            <person name="Wang B."/>
            <person name="Wells R."/>
        </authorList>
    </citation>
    <scope>NUCLEOTIDE SEQUENCE [LARGE SCALE GENOMIC DNA]</scope>
    <source>
        <strain evidence="2">R-o-18</strain>
        <tissue evidence="2">Leaf</tissue>
    </source>
</reference>
<proteinExistence type="predicted"/>
<protein>
    <submittedName>
        <fullName evidence="2">Uncharacterized protein</fullName>
    </submittedName>
</protein>
<organism evidence="2 3">
    <name type="scientific">Brassica rapa subsp. trilocularis</name>
    <dbReference type="NCBI Taxonomy" id="1813537"/>
    <lineage>
        <taxon>Eukaryota</taxon>
        <taxon>Viridiplantae</taxon>
        <taxon>Streptophyta</taxon>
        <taxon>Embryophyta</taxon>
        <taxon>Tracheophyta</taxon>
        <taxon>Spermatophyta</taxon>
        <taxon>Magnoliopsida</taxon>
        <taxon>eudicotyledons</taxon>
        <taxon>Gunneridae</taxon>
        <taxon>Pentapetalae</taxon>
        <taxon>rosids</taxon>
        <taxon>malvids</taxon>
        <taxon>Brassicales</taxon>
        <taxon>Brassicaceae</taxon>
        <taxon>Brassiceae</taxon>
        <taxon>Brassica</taxon>
    </lineage>
</organism>
<feature type="region of interest" description="Disordered" evidence="1">
    <location>
        <begin position="1"/>
        <end position="22"/>
    </location>
</feature>
<gene>
    <name evidence="2" type="primary">A09p038060.1_BraROA</name>
    <name evidence="2" type="ORF">IGI04_043127</name>
</gene>
<sequence length="338" mass="37571">MLIEFSKRYQSKTPDSPDGGKKQCRTVHRKCQQCYMCNDDEQDVRCVLTGRPCVLTDGLCVADGRPVCTDQTHGHTRTGRSLCVLTDVPVCADGRPSTSSVTELPVYGPNDVLCWFLLTSCLVLHLTSLRFRADTHDNHDTPLTSCRVLDVLPACAGGLLCVLKFVLCELTTTRTKGHPLTSCVRPCVPDGHIGTTGQDKERPCVCDGRTCVAERTATTSCVERRTSKISQTVPLMAAEICNDGQPDVWVVFWGGGGCVLTDGHGRPYSPTWAKITPDRQITREPKKCKNKYFVKKFSERKHQNCHKEFRMSKCLIKVAVDIRLDHETPTFVACKRHG</sequence>
<evidence type="ECO:0000313" key="2">
    <source>
        <dbReference type="EMBL" id="KAG5373556.1"/>
    </source>
</evidence>
<dbReference type="Proteomes" id="UP000823674">
    <property type="component" value="Unassembled WGS sequence"/>
</dbReference>
<dbReference type="EMBL" id="JADBGQ010000279">
    <property type="protein sequence ID" value="KAG5373556.1"/>
    <property type="molecule type" value="Genomic_DNA"/>
</dbReference>